<accession>V5IAW4</accession>
<evidence type="ECO:0000313" key="3">
    <source>
        <dbReference type="EMBL" id="JAB67986.1"/>
    </source>
</evidence>
<dbReference type="GO" id="GO:0005634">
    <property type="term" value="C:nucleus"/>
    <property type="evidence" value="ECO:0007669"/>
    <property type="project" value="TreeGrafter"/>
</dbReference>
<dbReference type="AlphaFoldDB" id="V5IAW4"/>
<organism evidence="3">
    <name type="scientific">Anoplophora glabripennis</name>
    <name type="common">Asian longhorn beetle</name>
    <name type="synonym">Anoplophora nobilis</name>
    <dbReference type="NCBI Taxonomy" id="217634"/>
    <lineage>
        <taxon>Eukaryota</taxon>
        <taxon>Metazoa</taxon>
        <taxon>Ecdysozoa</taxon>
        <taxon>Arthropoda</taxon>
        <taxon>Hexapoda</taxon>
        <taxon>Insecta</taxon>
        <taxon>Pterygota</taxon>
        <taxon>Neoptera</taxon>
        <taxon>Endopterygota</taxon>
        <taxon>Coleoptera</taxon>
        <taxon>Polyphaga</taxon>
        <taxon>Cucujiformia</taxon>
        <taxon>Chrysomeloidea</taxon>
        <taxon>Cerambycidae</taxon>
        <taxon>Lamiinae</taxon>
        <taxon>Lamiini</taxon>
        <taxon>Anoplophora</taxon>
    </lineage>
</organism>
<dbReference type="InterPro" id="IPR050863">
    <property type="entry name" value="CenT-Element_Derived"/>
</dbReference>
<dbReference type="PANTHER" id="PTHR19303:SF71">
    <property type="entry name" value="ZINC FINGER PHD-TYPE DOMAIN-CONTAINING PROTEIN"/>
    <property type="match status" value="1"/>
</dbReference>
<feature type="compositionally biased region" description="Basic and acidic residues" evidence="1">
    <location>
        <begin position="307"/>
        <end position="340"/>
    </location>
</feature>
<sequence>MHGAPISSLALGNKSGWMTAELFPNVLKHIATHTHCTIANPILLLIDNHESHVNLACVKFCKENGIILLSFSPHTTHRMQPLDVAVYGPFKQFCNVAFNDWMTSNPGKTISVRNIAELTNRAYLRAFTASNIISGFKKPGIWPFNRLAFSDDDFNSSYVTDMPLPQNNQLVNKNQIAVNNNPSTTKFEEILENENKEVLDNENKETETLQDREEEYESREELLFEEDNDENVPLKTLQNRTIQKNPKINILNITTITQSQSCSGLLLAKENQTVKITPESVKPYPKAVKIEGKRKREPALSRVYTDTPEKERLEEKEREKQRKKDKCPKQDLFNKNDPKKNVNRQPIKKVKLDQLNYSDSSSNNSDFPSVHDNSDEDVDEEFKTIEELKKQELSEGDFVLVKFKVRGT</sequence>
<dbReference type="Pfam" id="PF03184">
    <property type="entry name" value="DDE_1"/>
    <property type="match status" value="1"/>
</dbReference>
<name>V5IAW4_ANOGL</name>
<dbReference type="InterPro" id="IPR004875">
    <property type="entry name" value="DDE_SF_endonuclease_dom"/>
</dbReference>
<evidence type="ECO:0000256" key="1">
    <source>
        <dbReference type="SAM" id="MobiDB-lite"/>
    </source>
</evidence>
<feature type="region of interest" description="Disordered" evidence="1">
    <location>
        <begin position="307"/>
        <end position="381"/>
    </location>
</feature>
<dbReference type="PANTHER" id="PTHR19303">
    <property type="entry name" value="TRANSPOSON"/>
    <property type="match status" value="1"/>
</dbReference>
<protein>
    <recommendedName>
        <fullName evidence="2">DDE-1 domain-containing protein</fullName>
    </recommendedName>
</protein>
<dbReference type="EMBL" id="GALX01000480">
    <property type="protein sequence ID" value="JAB67986.1"/>
    <property type="molecule type" value="Transcribed_RNA"/>
</dbReference>
<dbReference type="GO" id="GO:0003677">
    <property type="term" value="F:DNA binding"/>
    <property type="evidence" value="ECO:0007669"/>
    <property type="project" value="TreeGrafter"/>
</dbReference>
<feature type="non-terminal residue" evidence="3">
    <location>
        <position position="408"/>
    </location>
</feature>
<evidence type="ECO:0000259" key="2">
    <source>
        <dbReference type="Pfam" id="PF03184"/>
    </source>
</evidence>
<reference evidence="3" key="1">
    <citation type="submission" date="2013-07" db="EMBL/GenBank/DDBJ databases">
        <title>Midgut Transcriptome Profiling of Anoplphora glabripennis, a Lignocellulose Degrading, Wood-Boring Cerambycid.</title>
        <authorList>
            <person name="Scully E.D."/>
            <person name="Hoover K."/>
            <person name="Carlson J.E."/>
            <person name="Tien M."/>
            <person name="Geib S.M."/>
        </authorList>
    </citation>
    <scope>NUCLEOTIDE SEQUENCE</scope>
</reference>
<proteinExistence type="predicted"/>
<feature type="domain" description="DDE-1" evidence="2">
    <location>
        <begin position="13"/>
        <end position="136"/>
    </location>
</feature>